<name>A0A0E9WZX2_ANGAN</name>
<evidence type="ECO:0000259" key="1">
    <source>
        <dbReference type="Pfam" id="PF00078"/>
    </source>
</evidence>
<protein>
    <recommendedName>
        <fullName evidence="1">Reverse transcriptase domain-containing protein</fullName>
    </recommendedName>
</protein>
<accession>A0A0E9WZX2</accession>
<feature type="domain" description="Reverse transcriptase" evidence="1">
    <location>
        <begin position="46"/>
        <end position="129"/>
    </location>
</feature>
<dbReference type="EMBL" id="GBXM01012693">
    <property type="protein sequence ID" value="JAH95884.1"/>
    <property type="molecule type" value="Transcribed_RNA"/>
</dbReference>
<dbReference type="AlphaFoldDB" id="A0A0E9WZX2"/>
<reference evidence="2" key="2">
    <citation type="journal article" date="2015" name="Fish Shellfish Immunol.">
        <title>Early steps in the European eel (Anguilla anguilla)-Vibrio vulnificus interaction in the gills: Role of the RtxA13 toxin.</title>
        <authorList>
            <person name="Callol A."/>
            <person name="Pajuelo D."/>
            <person name="Ebbesson L."/>
            <person name="Teles M."/>
            <person name="MacKenzie S."/>
            <person name="Amaro C."/>
        </authorList>
    </citation>
    <scope>NUCLEOTIDE SEQUENCE</scope>
</reference>
<dbReference type="PANTHER" id="PTHR19446">
    <property type="entry name" value="REVERSE TRANSCRIPTASES"/>
    <property type="match status" value="1"/>
</dbReference>
<dbReference type="InterPro" id="IPR000477">
    <property type="entry name" value="RT_dom"/>
</dbReference>
<dbReference type="Pfam" id="PF00078">
    <property type="entry name" value="RVT_1"/>
    <property type="match status" value="1"/>
</dbReference>
<evidence type="ECO:0000313" key="2">
    <source>
        <dbReference type="EMBL" id="JAH95884.1"/>
    </source>
</evidence>
<reference evidence="2" key="1">
    <citation type="submission" date="2014-11" db="EMBL/GenBank/DDBJ databases">
        <authorList>
            <person name="Amaro Gonzalez C."/>
        </authorList>
    </citation>
    <scope>NUCLEOTIDE SEQUENCE</scope>
</reference>
<organism evidence="2">
    <name type="scientific">Anguilla anguilla</name>
    <name type="common">European freshwater eel</name>
    <name type="synonym">Muraena anguilla</name>
    <dbReference type="NCBI Taxonomy" id="7936"/>
    <lineage>
        <taxon>Eukaryota</taxon>
        <taxon>Metazoa</taxon>
        <taxon>Chordata</taxon>
        <taxon>Craniata</taxon>
        <taxon>Vertebrata</taxon>
        <taxon>Euteleostomi</taxon>
        <taxon>Actinopterygii</taxon>
        <taxon>Neopterygii</taxon>
        <taxon>Teleostei</taxon>
        <taxon>Anguilliformes</taxon>
        <taxon>Anguillidae</taxon>
        <taxon>Anguilla</taxon>
    </lineage>
</organism>
<proteinExistence type="predicted"/>
<sequence length="143" mass="16332">MLKYSNQKLQNAILKLFNLVLSVGYFPEIWNQGLITPIFKSGDKLDPNNYRGICVDSNLGKVLCSIINTRLIDFLIEHNVLSKSQIGFLPKHRTTDHIYTLHTLVEKHVNQNKSKIFACFIDFKKAFDSFGTMVCSTHLSKVV</sequence>